<accession>A0A4P7NME8</accession>
<organism evidence="1 2">
    <name type="scientific">Pyricularia oryzae</name>
    <name type="common">Rice blast fungus</name>
    <name type="synonym">Magnaporthe oryzae</name>
    <dbReference type="NCBI Taxonomy" id="318829"/>
    <lineage>
        <taxon>Eukaryota</taxon>
        <taxon>Fungi</taxon>
        <taxon>Dikarya</taxon>
        <taxon>Ascomycota</taxon>
        <taxon>Pezizomycotina</taxon>
        <taxon>Sordariomycetes</taxon>
        <taxon>Sordariomycetidae</taxon>
        <taxon>Magnaporthales</taxon>
        <taxon>Pyriculariaceae</taxon>
        <taxon>Pyricularia</taxon>
    </lineage>
</organism>
<dbReference type="EMBL" id="CP034208">
    <property type="protein sequence ID" value="QBZ63296.1"/>
    <property type="molecule type" value="Genomic_DNA"/>
</dbReference>
<proteinExistence type="predicted"/>
<dbReference type="Proteomes" id="UP000294847">
    <property type="component" value="Chromosome 5"/>
</dbReference>
<sequence length="123" mass="13276">MVAVHEALLRVEKGLVVSESRVGPSNNQASSMNMFGRLAHEIWTGPTPGVIIPQAPVARTIDGQQSTSVTGWGLNRLAAANKKRPYPCLDFWTGLLFLATIHNIPHLECANTISNGMAASGRW</sequence>
<gene>
    <name evidence="1" type="ORF">PoMZ_12193</name>
</gene>
<protein>
    <submittedName>
        <fullName evidence="1">Uncharacterized protein</fullName>
    </submittedName>
</protein>
<reference evidence="1 2" key="1">
    <citation type="journal article" date="2019" name="Mol. Biol. Evol.">
        <title>Blast fungal genomes show frequent chromosomal changes, gene gains and losses, and effector gene turnover.</title>
        <authorList>
            <person name="Gomez Luciano L.B."/>
            <person name="Jason Tsai I."/>
            <person name="Chuma I."/>
            <person name="Tosa Y."/>
            <person name="Chen Y.H."/>
            <person name="Li J.Y."/>
            <person name="Li M.Y."/>
            <person name="Jade Lu M.Y."/>
            <person name="Nakayashiki H."/>
            <person name="Li W.H."/>
        </authorList>
    </citation>
    <scope>NUCLEOTIDE SEQUENCE [LARGE SCALE GENOMIC DNA]</scope>
    <source>
        <strain evidence="1">MZ5-1-6</strain>
    </source>
</reference>
<evidence type="ECO:0000313" key="1">
    <source>
        <dbReference type="EMBL" id="QBZ63296.1"/>
    </source>
</evidence>
<dbReference type="AlphaFoldDB" id="A0A4P7NME8"/>
<name>A0A4P7NME8_PYROR</name>
<evidence type="ECO:0000313" key="2">
    <source>
        <dbReference type="Proteomes" id="UP000294847"/>
    </source>
</evidence>